<dbReference type="PANTHER" id="PTHR12526:SF636">
    <property type="entry name" value="BLL3647 PROTEIN"/>
    <property type="match status" value="1"/>
</dbReference>
<comment type="caution">
    <text evidence="2">The sequence shown here is derived from an EMBL/GenBank/DDBJ whole genome shotgun (WGS) entry which is preliminary data.</text>
</comment>
<evidence type="ECO:0000313" key="3">
    <source>
        <dbReference type="Proteomes" id="UP001168423"/>
    </source>
</evidence>
<proteinExistence type="predicted"/>
<dbReference type="Pfam" id="PF00534">
    <property type="entry name" value="Glycos_transf_1"/>
    <property type="match status" value="1"/>
</dbReference>
<dbReference type="InterPro" id="IPR001296">
    <property type="entry name" value="Glyco_trans_1"/>
</dbReference>
<dbReference type="Gene3D" id="3.40.50.2000">
    <property type="entry name" value="Glycogen Phosphorylase B"/>
    <property type="match status" value="1"/>
</dbReference>
<feature type="domain" description="Glycosyl transferase family 1" evidence="1">
    <location>
        <begin position="204"/>
        <end position="371"/>
    </location>
</feature>
<dbReference type="RefSeq" id="WP_301676515.1">
    <property type="nucleotide sequence ID" value="NZ_VCYI01000002.1"/>
</dbReference>
<evidence type="ECO:0000313" key="2">
    <source>
        <dbReference type="EMBL" id="MDN7011926.1"/>
    </source>
</evidence>
<keyword evidence="3" id="KW-1185">Reference proteome</keyword>
<reference evidence="2" key="1">
    <citation type="submission" date="2019-05" db="EMBL/GenBank/DDBJ databases">
        <title>Isolation and characterization of methanogens from the cold seep sediment at Four-Way Closure Ridge.</title>
        <authorList>
            <person name="You Y.-T."/>
            <person name="Chen S.-C."/>
            <person name="Zhang W.-L."/>
            <person name="Lai M.-C."/>
        </authorList>
    </citation>
    <scope>NUCLEOTIDE SEQUENCE</scope>
    <source>
        <strain evidence="2">FWC-SCC3</strain>
    </source>
</reference>
<dbReference type="Proteomes" id="UP001168423">
    <property type="component" value="Unassembled WGS sequence"/>
</dbReference>
<dbReference type="SUPFAM" id="SSF53756">
    <property type="entry name" value="UDP-Glycosyltransferase/glycogen phosphorylase"/>
    <property type="match status" value="1"/>
</dbReference>
<sequence length="432" mass="49278">MRIAYFSPVSPQKTGIADYSECELPPYLSRYLDIDIFVDSNVKPNNKFLLENFDVYPYTAYERMKESYDVPLYHMGNNQFHDYIYRSLIKDPGITVFHDIYLHGFLLSTSIGQGNTDRYREEFRYCYGEEGLNIADRAIRTGAYPEFDYPLVRRILDHSLGVICHNDFSIHVALKEKPDASITKIHHPLTIPQEIKDLESQNARKIKENLSIEAKKLIIVSFGFISSHKRYHVLLRAFKKLLIDFPDAVLLLVGKDLMGIDNLITSLGLAGSVIKTGFVPFTDIVKFLAIADFCVNLRHPTAGETSGSVLRIMAAKKPVIVSDVGWFSEIPDDCCLKVPVDSYEEDLLLAYMQTLAANARMRETIGENALRWVEREHNPERIAEEFYRYIKSVVDGDEIVMTRVSEALLHLGVDEQDADLLRHVSASVRDVL</sequence>
<organism evidence="2 3">
    <name type="scientific">Methanoculleus methanifontis</name>
    <dbReference type="NCBI Taxonomy" id="2584086"/>
    <lineage>
        <taxon>Archaea</taxon>
        <taxon>Methanobacteriati</taxon>
        <taxon>Methanobacteriota</taxon>
        <taxon>Stenosarchaea group</taxon>
        <taxon>Methanomicrobia</taxon>
        <taxon>Methanomicrobiales</taxon>
        <taxon>Methanomicrobiaceae</taxon>
        <taxon>Methanoculleus</taxon>
    </lineage>
</organism>
<accession>A0ABT8M0L8</accession>
<gene>
    <name evidence="2" type="ORF">FGW20_02470</name>
</gene>
<dbReference type="PANTHER" id="PTHR12526">
    <property type="entry name" value="GLYCOSYLTRANSFERASE"/>
    <property type="match status" value="1"/>
</dbReference>
<dbReference type="CDD" id="cd03801">
    <property type="entry name" value="GT4_PimA-like"/>
    <property type="match status" value="1"/>
</dbReference>
<evidence type="ECO:0000259" key="1">
    <source>
        <dbReference type="Pfam" id="PF00534"/>
    </source>
</evidence>
<protein>
    <submittedName>
        <fullName evidence="2">Glycosyltransferase family 4 protein</fullName>
    </submittedName>
</protein>
<name>A0ABT8M0L8_9EURY</name>
<dbReference type="EMBL" id="VCYI01000002">
    <property type="protein sequence ID" value="MDN7011926.1"/>
    <property type="molecule type" value="Genomic_DNA"/>
</dbReference>